<keyword evidence="1" id="KW-0472">Membrane</keyword>
<reference evidence="2" key="1">
    <citation type="submission" date="2014-11" db="EMBL/GenBank/DDBJ databases">
        <authorList>
            <person name="Amaro Gonzalez C."/>
        </authorList>
    </citation>
    <scope>NUCLEOTIDE SEQUENCE</scope>
</reference>
<dbReference type="AlphaFoldDB" id="A0A0E9QR59"/>
<dbReference type="EMBL" id="GBXM01089273">
    <property type="protein sequence ID" value="JAH19304.1"/>
    <property type="molecule type" value="Transcribed_RNA"/>
</dbReference>
<sequence length="33" mass="4031">MVCDRNRAFIICSFYYLFYIHLILPPFVSLTHH</sequence>
<evidence type="ECO:0000256" key="1">
    <source>
        <dbReference type="SAM" id="Phobius"/>
    </source>
</evidence>
<name>A0A0E9QR59_ANGAN</name>
<accession>A0A0E9QR59</accession>
<reference evidence="2" key="2">
    <citation type="journal article" date="2015" name="Fish Shellfish Immunol.">
        <title>Early steps in the European eel (Anguilla anguilla)-Vibrio vulnificus interaction in the gills: Role of the RtxA13 toxin.</title>
        <authorList>
            <person name="Callol A."/>
            <person name="Pajuelo D."/>
            <person name="Ebbesson L."/>
            <person name="Teles M."/>
            <person name="MacKenzie S."/>
            <person name="Amaro C."/>
        </authorList>
    </citation>
    <scope>NUCLEOTIDE SEQUENCE</scope>
</reference>
<proteinExistence type="predicted"/>
<feature type="transmembrane region" description="Helical" evidence="1">
    <location>
        <begin position="7"/>
        <end position="28"/>
    </location>
</feature>
<keyword evidence="1" id="KW-0812">Transmembrane</keyword>
<organism evidence="2">
    <name type="scientific">Anguilla anguilla</name>
    <name type="common">European freshwater eel</name>
    <name type="synonym">Muraena anguilla</name>
    <dbReference type="NCBI Taxonomy" id="7936"/>
    <lineage>
        <taxon>Eukaryota</taxon>
        <taxon>Metazoa</taxon>
        <taxon>Chordata</taxon>
        <taxon>Craniata</taxon>
        <taxon>Vertebrata</taxon>
        <taxon>Euteleostomi</taxon>
        <taxon>Actinopterygii</taxon>
        <taxon>Neopterygii</taxon>
        <taxon>Teleostei</taxon>
        <taxon>Anguilliformes</taxon>
        <taxon>Anguillidae</taxon>
        <taxon>Anguilla</taxon>
    </lineage>
</organism>
<evidence type="ECO:0000313" key="2">
    <source>
        <dbReference type="EMBL" id="JAH19304.1"/>
    </source>
</evidence>
<keyword evidence="1" id="KW-1133">Transmembrane helix</keyword>
<protein>
    <submittedName>
        <fullName evidence="2">Uncharacterized protein</fullName>
    </submittedName>
</protein>